<dbReference type="Proteomes" id="UP000250235">
    <property type="component" value="Unassembled WGS sequence"/>
</dbReference>
<organism evidence="2 3">
    <name type="scientific">Dorcoceras hygrometricum</name>
    <dbReference type="NCBI Taxonomy" id="472368"/>
    <lineage>
        <taxon>Eukaryota</taxon>
        <taxon>Viridiplantae</taxon>
        <taxon>Streptophyta</taxon>
        <taxon>Embryophyta</taxon>
        <taxon>Tracheophyta</taxon>
        <taxon>Spermatophyta</taxon>
        <taxon>Magnoliopsida</taxon>
        <taxon>eudicotyledons</taxon>
        <taxon>Gunneridae</taxon>
        <taxon>Pentapetalae</taxon>
        <taxon>asterids</taxon>
        <taxon>lamiids</taxon>
        <taxon>Lamiales</taxon>
        <taxon>Gesneriaceae</taxon>
        <taxon>Didymocarpoideae</taxon>
        <taxon>Trichosporeae</taxon>
        <taxon>Loxocarpinae</taxon>
        <taxon>Dorcoceras</taxon>
    </lineage>
</organism>
<protein>
    <submittedName>
        <fullName evidence="2">Uncharacterized protein</fullName>
    </submittedName>
</protein>
<evidence type="ECO:0000313" key="2">
    <source>
        <dbReference type="EMBL" id="KZV37273.1"/>
    </source>
</evidence>
<evidence type="ECO:0000256" key="1">
    <source>
        <dbReference type="SAM" id="MobiDB-lite"/>
    </source>
</evidence>
<keyword evidence="3" id="KW-1185">Reference proteome</keyword>
<dbReference type="PANTHER" id="PTHR34197:SF2">
    <property type="entry name" value="OS04G0591300 PROTEIN"/>
    <property type="match status" value="1"/>
</dbReference>
<dbReference type="EMBL" id="KV003147">
    <property type="protein sequence ID" value="KZV37273.1"/>
    <property type="molecule type" value="Genomic_DNA"/>
</dbReference>
<dbReference type="PANTHER" id="PTHR34197">
    <property type="entry name" value="OS04G0591300 PROTEIN"/>
    <property type="match status" value="1"/>
</dbReference>
<name>A0A2Z7BRN6_9LAMI</name>
<reference evidence="2 3" key="1">
    <citation type="journal article" date="2015" name="Proc. Natl. Acad. Sci. U.S.A.">
        <title>The resurrection genome of Boea hygrometrica: A blueprint for survival of dehydration.</title>
        <authorList>
            <person name="Xiao L."/>
            <person name="Yang G."/>
            <person name="Zhang L."/>
            <person name="Yang X."/>
            <person name="Zhao S."/>
            <person name="Ji Z."/>
            <person name="Zhou Q."/>
            <person name="Hu M."/>
            <person name="Wang Y."/>
            <person name="Chen M."/>
            <person name="Xu Y."/>
            <person name="Jin H."/>
            <person name="Xiao X."/>
            <person name="Hu G."/>
            <person name="Bao F."/>
            <person name="Hu Y."/>
            <person name="Wan P."/>
            <person name="Li L."/>
            <person name="Deng X."/>
            <person name="Kuang T."/>
            <person name="Xiang C."/>
            <person name="Zhu J.K."/>
            <person name="Oliver M.J."/>
            <person name="He Y."/>
        </authorList>
    </citation>
    <scope>NUCLEOTIDE SEQUENCE [LARGE SCALE GENOMIC DNA]</scope>
    <source>
        <strain evidence="3">cv. XS01</strain>
    </source>
</reference>
<feature type="compositionally biased region" description="Polar residues" evidence="1">
    <location>
        <begin position="186"/>
        <end position="205"/>
    </location>
</feature>
<dbReference type="InterPro" id="IPR008004">
    <property type="entry name" value="OCTOPUS-like"/>
</dbReference>
<dbReference type="OrthoDB" id="1928023at2759"/>
<accession>A0A2Z7BRN6</accession>
<evidence type="ECO:0000313" key="3">
    <source>
        <dbReference type="Proteomes" id="UP000250235"/>
    </source>
</evidence>
<dbReference type="Pfam" id="PF05340">
    <property type="entry name" value="DUF740"/>
    <property type="match status" value="1"/>
</dbReference>
<sequence>MACHVAEEEAWRCPKHPSKSRRTGVCPTCLRERLGSLCPVCANVRPCGCVSNATSSSSSASSSFSFFTNGGDVSRASNLSETEPSFRRSRSVAIPFLRAASHRISTPSFLRRIATKMTKERYEIDRQNDEDTDSNRRVKDLARVVTRSRSVSTAAVAPGVRRSDLSSSPAKWKLWHFPSPMKVFRSSKTSKPNYLSRRANTTTSGARERRTQVGGRCFSLVSATTNHMSEDVGSVSDETPPMLKSGSAREQKGGKIYAVRAKNKRIRYKRKMNTCFSIPKSKFAEDVIMVESPGSLENPKRIVIVMDALREFSIDIVEWVFRNFTLKECCTVTILGIMPWLNIPLSSKTWGDVWSMDLENLDYIQERRDGRNYPKCQKVQRLMDLCAKYGVIPAIRTEMGHPLRLVVVEKISSLHATLVVFDRYHEKKNIEFYAGKVPCNLLVVNDNGSVDLIKKHKPMDIDVQSPAT</sequence>
<dbReference type="AlphaFoldDB" id="A0A2Z7BRN6"/>
<gene>
    <name evidence="2" type="ORF">F511_14677</name>
</gene>
<proteinExistence type="predicted"/>
<feature type="region of interest" description="Disordered" evidence="1">
    <location>
        <begin position="186"/>
        <end position="211"/>
    </location>
</feature>